<dbReference type="RefSeq" id="XP_045959351.1">
    <property type="nucleotide sequence ID" value="XM_046104743.1"/>
</dbReference>
<gene>
    <name evidence="3" type="ORF">BKA67DRAFT_591636</name>
</gene>
<proteinExistence type="predicted"/>
<dbReference type="PANTHER" id="PTHR11559">
    <property type="entry name" value="CARBOXYLESTERASE"/>
    <property type="match status" value="1"/>
</dbReference>
<keyword evidence="1" id="KW-0732">Signal</keyword>
<dbReference type="Proteomes" id="UP000758603">
    <property type="component" value="Unassembled WGS sequence"/>
</dbReference>
<sequence length="537" mass="58278">MLCLHSFWAYAFVLTAFTVGGVHAGAQIDCVLKTPNGRIVGHQSDTQPGVCEFLGIPYAAAPVGNLRFAPPEAKNLTGDFVANTWGADCPQNPSSLFAYPNATPQYSSVFTSFVSTTTTNHTQSEDCLKLNIWVKAKSLNISQPVLVWIHGGRHNSGTSNTPFYNGANFVASENAAFVTFNFRMNIFGFPGVPEGTQNVGLLDHRAAVQWVHDNVLPTNVALFGQSSGAAAVANWAYAFKDEPLVAAVASHSGNQFSFPTNTLELAASNWYNVSGALGCGTTGATLECMQSPNITFQQILSAAKKVPVVPTNSPTRSQPQFQATQDNKTWFSTEEYISRVRSGEIARIPYLQIHGDHESGFYRISALAQGNNLTEEVWQKFERETFTCAAAAEAFYRSQLGIPNYRLRNMADWENTRLYDTPSSGAYHGVEIHMITGNSELVSGTAPTAAQVNLTANLASCWSTYAADPVDGLAGLFGWPHYQTGAETLGLVGAESTADIEFVDAAMYDTLCPAADLDYWDDAIPVRKVHWRTPNFS</sequence>
<evidence type="ECO:0000313" key="4">
    <source>
        <dbReference type="Proteomes" id="UP000758603"/>
    </source>
</evidence>
<evidence type="ECO:0000259" key="2">
    <source>
        <dbReference type="Pfam" id="PF00135"/>
    </source>
</evidence>
<dbReference type="OrthoDB" id="408631at2759"/>
<dbReference type="Pfam" id="PF00135">
    <property type="entry name" value="COesterase"/>
    <property type="match status" value="1"/>
</dbReference>
<dbReference type="InterPro" id="IPR050309">
    <property type="entry name" value="Type-B_Carboxylest/Lipase"/>
</dbReference>
<evidence type="ECO:0000256" key="1">
    <source>
        <dbReference type="SAM" id="SignalP"/>
    </source>
</evidence>
<feature type="chain" id="PRO_5040196879" evidence="1">
    <location>
        <begin position="25"/>
        <end position="537"/>
    </location>
</feature>
<dbReference type="AlphaFoldDB" id="A0A9P8ZXN2"/>
<dbReference type="GeneID" id="70133634"/>
<dbReference type="InterPro" id="IPR029058">
    <property type="entry name" value="AB_hydrolase_fold"/>
</dbReference>
<dbReference type="EMBL" id="JAGPXC010000003">
    <property type="protein sequence ID" value="KAH6655086.1"/>
    <property type="molecule type" value="Genomic_DNA"/>
</dbReference>
<keyword evidence="4" id="KW-1185">Reference proteome</keyword>
<organism evidence="3 4">
    <name type="scientific">Truncatella angustata</name>
    <dbReference type="NCBI Taxonomy" id="152316"/>
    <lineage>
        <taxon>Eukaryota</taxon>
        <taxon>Fungi</taxon>
        <taxon>Dikarya</taxon>
        <taxon>Ascomycota</taxon>
        <taxon>Pezizomycotina</taxon>
        <taxon>Sordariomycetes</taxon>
        <taxon>Xylariomycetidae</taxon>
        <taxon>Amphisphaeriales</taxon>
        <taxon>Sporocadaceae</taxon>
        <taxon>Truncatella</taxon>
    </lineage>
</organism>
<protein>
    <submittedName>
        <fullName evidence="3">Carboxylesterase</fullName>
    </submittedName>
</protein>
<dbReference type="InterPro" id="IPR002018">
    <property type="entry name" value="CarbesteraseB"/>
</dbReference>
<feature type="signal peptide" evidence="1">
    <location>
        <begin position="1"/>
        <end position="24"/>
    </location>
</feature>
<feature type="domain" description="Carboxylesterase type B" evidence="2">
    <location>
        <begin position="31"/>
        <end position="389"/>
    </location>
</feature>
<reference evidence="3" key="1">
    <citation type="journal article" date="2021" name="Nat. Commun.">
        <title>Genetic determinants of endophytism in the Arabidopsis root mycobiome.</title>
        <authorList>
            <person name="Mesny F."/>
            <person name="Miyauchi S."/>
            <person name="Thiergart T."/>
            <person name="Pickel B."/>
            <person name="Atanasova L."/>
            <person name="Karlsson M."/>
            <person name="Huettel B."/>
            <person name="Barry K.W."/>
            <person name="Haridas S."/>
            <person name="Chen C."/>
            <person name="Bauer D."/>
            <person name="Andreopoulos W."/>
            <person name="Pangilinan J."/>
            <person name="LaButti K."/>
            <person name="Riley R."/>
            <person name="Lipzen A."/>
            <person name="Clum A."/>
            <person name="Drula E."/>
            <person name="Henrissat B."/>
            <person name="Kohler A."/>
            <person name="Grigoriev I.V."/>
            <person name="Martin F.M."/>
            <person name="Hacquard S."/>
        </authorList>
    </citation>
    <scope>NUCLEOTIDE SEQUENCE</scope>
    <source>
        <strain evidence="3">MPI-SDFR-AT-0073</strain>
    </source>
</reference>
<dbReference type="Gene3D" id="3.40.50.1820">
    <property type="entry name" value="alpha/beta hydrolase"/>
    <property type="match status" value="1"/>
</dbReference>
<comment type="caution">
    <text evidence="3">The sequence shown here is derived from an EMBL/GenBank/DDBJ whole genome shotgun (WGS) entry which is preliminary data.</text>
</comment>
<accession>A0A9P8ZXN2</accession>
<name>A0A9P8ZXN2_9PEZI</name>
<dbReference type="SUPFAM" id="SSF53474">
    <property type="entry name" value="alpha/beta-Hydrolases"/>
    <property type="match status" value="1"/>
</dbReference>
<evidence type="ECO:0000313" key="3">
    <source>
        <dbReference type="EMBL" id="KAH6655086.1"/>
    </source>
</evidence>